<evidence type="ECO:0000259" key="5">
    <source>
        <dbReference type="PROSITE" id="PS50112"/>
    </source>
</evidence>
<reference evidence="7" key="1">
    <citation type="submission" date="2020-09" db="EMBL/GenBank/DDBJ databases">
        <title>Taishania pollutisoli gen. nov., sp. nov., Isolated from Tetrabromobisphenol A-Contaminated Soil.</title>
        <authorList>
            <person name="Chen Q."/>
        </authorList>
    </citation>
    <scope>NUCLEOTIDE SEQUENCE</scope>
    <source>
        <strain evidence="7">CZZ-1</strain>
    </source>
</reference>
<dbReference type="PANTHER" id="PTHR44688:SF16">
    <property type="entry name" value="DNA-BINDING TRANSCRIPTIONAL ACTIVATOR DEVR_DOSR"/>
    <property type="match status" value="1"/>
</dbReference>
<dbReference type="EMBL" id="JACVEL010000002">
    <property type="protein sequence ID" value="MBC9811743.1"/>
    <property type="molecule type" value="Genomic_DNA"/>
</dbReference>
<gene>
    <name evidence="7" type="ORF">H9Y05_04565</name>
</gene>
<dbReference type="SUPFAM" id="SSF55785">
    <property type="entry name" value="PYP-like sensor domain (PAS domain)"/>
    <property type="match status" value="1"/>
</dbReference>
<dbReference type="SUPFAM" id="SSF46894">
    <property type="entry name" value="C-terminal effector domain of the bipartite response regulators"/>
    <property type="match status" value="1"/>
</dbReference>
<keyword evidence="1" id="KW-0805">Transcription regulation</keyword>
<dbReference type="PROSITE" id="PS50112">
    <property type="entry name" value="PAS"/>
    <property type="match status" value="1"/>
</dbReference>
<dbReference type="PRINTS" id="PR00038">
    <property type="entry name" value="HTHLUXR"/>
</dbReference>
<dbReference type="InterPro" id="IPR035965">
    <property type="entry name" value="PAS-like_dom_sf"/>
</dbReference>
<evidence type="ECO:0000256" key="1">
    <source>
        <dbReference type="ARBA" id="ARBA00023015"/>
    </source>
</evidence>
<dbReference type="GO" id="GO:0006355">
    <property type="term" value="P:regulation of DNA-templated transcription"/>
    <property type="evidence" value="ECO:0007669"/>
    <property type="project" value="InterPro"/>
</dbReference>
<evidence type="ECO:0000313" key="8">
    <source>
        <dbReference type="Proteomes" id="UP000652681"/>
    </source>
</evidence>
<dbReference type="InterPro" id="IPR000792">
    <property type="entry name" value="Tscrpt_reg_LuxR_C"/>
</dbReference>
<dbReference type="Gene3D" id="1.10.10.10">
    <property type="entry name" value="Winged helix-like DNA-binding domain superfamily/Winged helix DNA-binding domain"/>
    <property type="match status" value="1"/>
</dbReference>
<evidence type="ECO:0000313" key="7">
    <source>
        <dbReference type="EMBL" id="MBC9811743.1"/>
    </source>
</evidence>
<dbReference type="PANTHER" id="PTHR44688">
    <property type="entry name" value="DNA-BINDING TRANSCRIPTIONAL ACTIVATOR DEVR_DOSR"/>
    <property type="match status" value="1"/>
</dbReference>
<proteinExistence type="predicted"/>
<dbReference type="Gene3D" id="3.30.450.20">
    <property type="entry name" value="PAS domain"/>
    <property type="match status" value="1"/>
</dbReference>
<sequence>MKKIIIREVKKKWAEIGKNANPKELTLEIELYKKLLNVFQPGDYYFFIFTPSFRSIDFVSSAVEHVLGYKPEEFSTELLLDNIHPDDLPYFVDFESTVVDFKKQLPIDKLMKYKSRYNYRIRKKDGSYINILQQSVTVQIDEEGSVLYNLVFHTDITDLAPSSQMTLSFIGLEGEPSFINVKPKSVFSKSQEVFTKREKEVLRYVLEGFNSEKIAHELNLSIHTIHVHRKNILRKSGCSSVSELLVKSIREGWV</sequence>
<organism evidence="7 8">
    <name type="scientific">Taishania pollutisoli</name>
    <dbReference type="NCBI Taxonomy" id="2766479"/>
    <lineage>
        <taxon>Bacteria</taxon>
        <taxon>Pseudomonadati</taxon>
        <taxon>Bacteroidota</taxon>
        <taxon>Flavobacteriia</taxon>
        <taxon>Flavobacteriales</taxon>
        <taxon>Crocinitomicaceae</taxon>
        <taxon>Taishania</taxon>
    </lineage>
</organism>
<feature type="domain" description="HTH luxR-type" evidence="4">
    <location>
        <begin position="187"/>
        <end position="252"/>
    </location>
</feature>
<dbReference type="CDD" id="cd06170">
    <property type="entry name" value="LuxR_C_like"/>
    <property type="match status" value="1"/>
</dbReference>
<dbReference type="InterPro" id="IPR013655">
    <property type="entry name" value="PAS_fold_3"/>
</dbReference>
<feature type="domain" description="PAS" evidence="5">
    <location>
        <begin position="56"/>
        <end position="102"/>
    </location>
</feature>
<dbReference type="GO" id="GO:0003677">
    <property type="term" value="F:DNA binding"/>
    <property type="evidence" value="ECO:0007669"/>
    <property type="project" value="UniProtKB-KW"/>
</dbReference>
<dbReference type="InterPro" id="IPR000014">
    <property type="entry name" value="PAS"/>
</dbReference>
<dbReference type="AlphaFoldDB" id="A0A8J6PAS8"/>
<dbReference type="Pfam" id="PF00196">
    <property type="entry name" value="GerE"/>
    <property type="match status" value="1"/>
</dbReference>
<dbReference type="PROSITE" id="PS00622">
    <property type="entry name" value="HTH_LUXR_1"/>
    <property type="match status" value="1"/>
</dbReference>
<dbReference type="PROSITE" id="PS50113">
    <property type="entry name" value="PAC"/>
    <property type="match status" value="1"/>
</dbReference>
<name>A0A8J6PAS8_9FLAO</name>
<dbReference type="InterPro" id="IPR036388">
    <property type="entry name" value="WH-like_DNA-bd_sf"/>
</dbReference>
<dbReference type="InterPro" id="IPR000700">
    <property type="entry name" value="PAS-assoc_C"/>
</dbReference>
<dbReference type="Pfam" id="PF08447">
    <property type="entry name" value="PAS_3"/>
    <property type="match status" value="1"/>
</dbReference>
<keyword evidence="2" id="KW-0238">DNA-binding</keyword>
<dbReference type="RefSeq" id="WP_163490820.1">
    <property type="nucleotide sequence ID" value="NZ_JACVEL010000002.1"/>
</dbReference>
<keyword evidence="8" id="KW-1185">Reference proteome</keyword>
<dbReference type="CDD" id="cd00130">
    <property type="entry name" value="PAS"/>
    <property type="match status" value="1"/>
</dbReference>
<dbReference type="SMART" id="SM00421">
    <property type="entry name" value="HTH_LUXR"/>
    <property type="match status" value="1"/>
</dbReference>
<evidence type="ECO:0000259" key="4">
    <source>
        <dbReference type="PROSITE" id="PS50043"/>
    </source>
</evidence>
<evidence type="ECO:0000256" key="3">
    <source>
        <dbReference type="ARBA" id="ARBA00023163"/>
    </source>
</evidence>
<dbReference type="Proteomes" id="UP000652681">
    <property type="component" value="Unassembled WGS sequence"/>
</dbReference>
<dbReference type="InterPro" id="IPR016032">
    <property type="entry name" value="Sig_transdc_resp-reg_C-effctor"/>
</dbReference>
<accession>A0A8J6PAS8</accession>
<comment type="caution">
    <text evidence="7">The sequence shown here is derived from an EMBL/GenBank/DDBJ whole genome shotgun (WGS) entry which is preliminary data.</text>
</comment>
<feature type="domain" description="PAC" evidence="6">
    <location>
        <begin position="115"/>
        <end position="168"/>
    </location>
</feature>
<evidence type="ECO:0000256" key="2">
    <source>
        <dbReference type="ARBA" id="ARBA00023125"/>
    </source>
</evidence>
<dbReference type="PROSITE" id="PS50043">
    <property type="entry name" value="HTH_LUXR_2"/>
    <property type="match status" value="1"/>
</dbReference>
<evidence type="ECO:0000259" key="6">
    <source>
        <dbReference type="PROSITE" id="PS50113"/>
    </source>
</evidence>
<protein>
    <submittedName>
        <fullName evidence="7">PAS domain-containing protein</fullName>
    </submittedName>
</protein>
<keyword evidence="3" id="KW-0804">Transcription</keyword>